<keyword evidence="3" id="KW-0378">Hydrolase</keyword>
<evidence type="ECO:0000313" key="3">
    <source>
        <dbReference type="EMBL" id="ABX45152.1"/>
    </source>
</evidence>
<dbReference type="SUPFAM" id="SSF55608">
    <property type="entry name" value="Homing endonucleases"/>
    <property type="match status" value="1"/>
</dbReference>
<dbReference type="Pfam" id="PF03161">
    <property type="entry name" value="LAGLIDADG_2"/>
    <property type="match status" value="1"/>
</dbReference>
<comment type="similarity">
    <text evidence="1">Belongs to the LAGLIDADG endonuclease family.</text>
</comment>
<dbReference type="InterPro" id="IPR004860">
    <property type="entry name" value="LAGLIDADG_dom"/>
</dbReference>
<accession>B2XX30</accession>
<evidence type="ECO:0000259" key="2">
    <source>
        <dbReference type="Pfam" id="PF03161"/>
    </source>
</evidence>
<keyword evidence="3" id="KW-0540">Nuclease</keyword>
<feature type="domain" description="Homing endonuclease LAGLIDADG" evidence="2">
    <location>
        <begin position="109"/>
        <end position="279"/>
    </location>
</feature>
<geneLocation type="mitochondrion" evidence="3"/>
<reference evidence="3" key="1">
    <citation type="journal article" date="2008" name="Mol. Biol. Evol.">
        <title>Mitochondrial genome evolution in the social amoebae.</title>
        <authorList>
            <person name="Heidel A.J."/>
            <person name="Gloeckner G."/>
        </authorList>
    </citation>
    <scope>NUCLEOTIDE SEQUENCE</scope>
    <source>
        <strain evidence="3">PN500</strain>
    </source>
</reference>
<gene>
    <name evidence="3" type="primary">en2</name>
</gene>
<proteinExistence type="inferred from homology"/>
<name>B2XX30_HETPA</name>
<dbReference type="EMBL" id="EU275726">
    <property type="protein sequence ID" value="ABX45152.1"/>
    <property type="molecule type" value="Genomic_DNA"/>
</dbReference>
<protein>
    <submittedName>
        <fullName evidence="3">Endonuclease 2</fullName>
    </submittedName>
</protein>
<sequence>MISIRLTLKIKEILLKSKKLFKYINEHNKRTRLTIKIFIVNLKITSKYIYYKYPEFMAAISILSIRYIMCTNLFICNPGNIQLIEKEVMLPAMITVEEFFNNKLKVNKLVGHILGDGFISNNKRENENSSFAYSQTILRMNYFLKVQEFIQPLLTVDKLPALKGLEIHGKTGHIYPGINTTTKSLKQLTELRNLFYINNEKVIPKNINDYMSPELIESLYFDDGFIENRFGLMRKKPTYAFCVENFKVEDIERLQNSMNDILNIKTSLFPRNNSFRLKVLNPDVLHDILLNSEYSSVMTDKIYLQKIKNIKTIIEGLQILKEQGIVLTEPSFQVGLDGVIYHKELILKKIDKMKSLDLLLTKDYKLLLKELDKANLAIEIMKEKVNLYGPYAKVIKKI</sequence>
<dbReference type="Gene3D" id="3.10.28.10">
    <property type="entry name" value="Homing endonucleases"/>
    <property type="match status" value="2"/>
</dbReference>
<evidence type="ECO:0000256" key="1">
    <source>
        <dbReference type="ARBA" id="ARBA00005588"/>
    </source>
</evidence>
<dbReference type="InterPro" id="IPR027434">
    <property type="entry name" value="Homing_endonucl"/>
</dbReference>
<dbReference type="GO" id="GO:0004519">
    <property type="term" value="F:endonuclease activity"/>
    <property type="evidence" value="ECO:0007669"/>
    <property type="project" value="UniProtKB-KW"/>
</dbReference>
<organism evidence="3">
    <name type="scientific">Heterostelium pallidum</name>
    <name type="common">Cellular slime mold</name>
    <name type="synonym">Polysphondylium pallidum</name>
    <dbReference type="NCBI Taxonomy" id="13642"/>
    <lineage>
        <taxon>Eukaryota</taxon>
        <taxon>Amoebozoa</taxon>
        <taxon>Evosea</taxon>
        <taxon>Eumycetozoa</taxon>
        <taxon>Dictyostelia</taxon>
        <taxon>Acytosteliales</taxon>
        <taxon>Acytosteliaceae</taxon>
        <taxon>Heterostelium</taxon>
    </lineage>
</organism>
<dbReference type="AlphaFoldDB" id="B2XX30"/>
<keyword evidence="3" id="KW-0496">Mitochondrion</keyword>
<keyword evidence="3" id="KW-0255">Endonuclease</keyword>